<sequence>MGWFSRAQAAATSVRGVNYATSPLLASKTPYGRSQLVLVVMGLMFGGLLARAVYVQLINPGFFQTESLRRTTKEYNAYGLRGDIKDRHGDLLARSRKAPNLVVRPAEFLREEEQFLARNTITSATKPEHAEIIRGRIAARQKRLDRLLALVNMNEADFRRAMASLRPPHTQVVLATKMGEAATVEALGLRFEGIDQDVKFDRTYPESRAVSHVLGWTDPADKGVDGVEKLFDKLLAGSSVKQQAQQDRLGRIVGDQGENPDPKEGEDLTLTLDALLQAVAYRRLEQAVLDSQAKSGSVVVLDAGSGEVLALSNYPSFDPAAPGRSSAWARTNRALTDAYEPGSTMKPFIVALAIEKGLAHPDQVLDTSAFRVHDRLISDHDHAKPSLTVAQVVQKSSNPGTVRLALKLDDQEMYDTLANLGFGRKPDLGLGGVVPGGGLGASGGRLMNWKRWRGADKATMSYGYSISVSVLQLARAYTALAGNGTLLPLSLVKGQPGGEPVRVFTEATARTMREMLRGTVSPEGTAAKAQPVGYTAAGKTGTAQKLVGGRYSSSSHAAWFAGFSPATQPRVVVAVLIDEPKGAYYGGLVAAPVFKDVVEQALRRLGEPPDMEIKPTALMAQADPLRKDRR</sequence>
<dbReference type="InterPro" id="IPR005311">
    <property type="entry name" value="PBP_dimer"/>
</dbReference>
<dbReference type="InterPro" id="IPR050515">
    <property type="entry name" value="Beta-lactam/transpept"/>
</dbReference>
<evidence type="ECO:0000256" key="5">
    <source>
        <dbReference type="SAM" id="Phobius"/>
    </source>
</evidence>
<proteinExistence type="predicted"/>
<dbReference type="GO" id="GO:0008658">
    <property type="term" value="F:penicillin binding"/>
    <property type="evidence" value="ECO:0007669"/>
    <property type="project" value="InterPro"/>
</dbReference>
<dbReference type="Proteomes" id="UP000484255">
    <property type="component" value="Unassembled WGS sequence"/>
</dbReference>
<dbReference type="GO" id="GO:0071555">
    <property type="term" value="P:cell wall organization"/>
    <property type="evidence" value="ECO:0007669"/>
    <property type="project" value="TreeGrafter"/>
</dbReference>
<evidence type="ECO:0000259" key="7">
    <source>
        <dbReference type="Pfam" id="PF03717"/>
    </source>
</evidence>
<evidence type="ECO:0000313" key="8">
    <source>
        <dbReference type="EMBL" id="NDY92277.1"/>
    </source>
</evidence>
<keyword evidence="5" id="KW-1133">Transmembrane helix</keyword>
<dbReference type="InterPro" id="IPR001460">
    <property type="entry name" value="PCN-bd_Tpept"/>
</dbReference>
<keyword evidence="3 5" id="KW-0472">Membrane</keyword>
<evidence type="ECO:0000313" key="9">
    <source>
        <dbReference type="Proteomes" id="UP000484255"/>
    </source>
</evidence>
<dbReference type="Gene3D" id="3.90.1310.10">
    <property type="entry name" value="Penicillin-binding protein 2a (Domain 2)"/>
    <property type="match status" value="1"/>
</dbReference>
<dbReference type="GO" id="GO:0005886">
    <property type="term" value="C:plasma membrane"/>
    <property type="evidence" value="ECO:0007669"/>
    <property type="project" value="TreeGrafter"/>
</dbReference>
<evidence type="ECO:0000256" key="1">
    <source>
        <dbReference type="ARBA" id="ARBA00004370"/>
    </source>
</evidence>
<dbReference type="InterPro" id="IPR036138">
    <property type="entry name" value="PBP_dimer_sf"/>
</dbReference>
<evidence type="ECO:0000256" key="3">
    <source>
        <dbReference type="ARBA" id="ARBA00023136"/>
    </source>
</evidence>
<keyword evidence="2" id="KW-0378">Hydrolase</keyword>
<keyword evidence="5" id="KW-0812">Transmembrane</keyword>
<dbReference type="Gene3D" id="3.40.710.10">
    <property type="entry name" value="DD-peptidase/beta-lactamase superfamily"/>
    <property type="match status" value="1"/>
</dbReference>
<dbReference type="GO" id="GO:0004180">
    <property type="term" value="F:carboxypeptidase activity"/>
    <property type="evidence" value="ECO:0007669"/>
    <property type="project" value="UniProtKB-KW"/>
</dbReference>
<gene>
    <name evidence="8" type="ORF">G3A44_13900</name>
</gene>
<feature type="domain" description="Penicillin-binding protein transpeptidase" evidence="6">
    <location>
        <begin position="296"/>
        <end position="599"/>
    </location>
</feature>
<keyword evidence="9" id="KW-1185">Reference proteome</keyword>
<evidence type="ECO:0000256" key="2">
    <source>
        <dbReference type="ARBA" id="ARBA00022645"/>
    </source>
</evidence>
<feature type="domain" description="Penicillin-binding protein dimerisation" evidence="7">
    <location>
        <begin position="79"/>
        <end position="254"/>
    </location>
</feature>
<feature type="transmembrane region" description="Helical" evidence="5">
    <location>
        <begin position="36"/>
        <end position="54"/>
    </location>
</feature>
<dbReference type="EMBL" id="JAAGOH010000016">
    <property type="protein sequence ID" value="NDY92277.1"/>
    <property type="molecule type" value="Genomic_DNA"/>
</dbReference>
<comment type="subcellular location">
    <subcellularLocation>
        <location evidence="1">Membrane</location>
    </subcellularLocation>
</comment>
<comment type="caution">
    <text evidence="8">The sequence shown here is derived from an EMBL/GenBank/DDBJ whole genome shotgun (WGS) entry which is preliminary data.</text>
</comment>
<dbReference type="PANTHER" id="PTHR30627">
    <property type="entry name" value="PEPTIDOGLYCAN D,D-TRANSPEPTIDASE"/>
    <property type="match status" value="1"/>
</dbReference>
<keyword evidence="2" id="KW-0645">Protease</keyword>
<keyword evidence="2" id="KW-0121">Carboxypeptidase</keyword>
<protein>
    <submittedName>
        <fullName evidence="8">Penicillin-binding protein 2</fullName>
    </submittedName>
</protein>
<dbReference type="PANTHER" id="PTHR30627:SF1">
    <property type="entry name" value="PEPTIDOGLYCAN D,D-TRANSPEPTIDASE FTSI"/>
    <property type="match status" value="1"/>
</dbReference>
<reference evidence="8 9" key="1">
    <citation type="submission" date="2020-02" db="EMBL/GenBank/DDBJ databases">
        <title>Ideonella bacterium strain TBM-1.</title>
        <authorList>
            <person name="Chen W.-M."/>
        </authorList>
    </citation>
    <scope>NUCLEOTIDE SEQUENCE [LARGE SCALE GENOMIC DNA]</scope>
    <source>
        <strain evidence="8 9">TBM-1</strain>
    </source>
</reference>
<name>A0A7C9PHQ5_9BURK</name>
<dbReference type="AlphaFoldDB" id="A0A7C9PHQ5"/>
<evidence type="ECO:0000256" key="4">
    <source>
        <dbReference type="SAM" id="MobiDB-lite"/>
    </source>
</evidence>
<evidence type="ECO:0000259" key="6">
    <source>
        <dbReference type="Pfam" id="PF00905"/>
    </source>
</evidence>
<dbReference type="Pfam" id="PF00905">
    <property type="entry name" value="Transpeptidase"/>
    <property type="match status" value="1"/>
</dbReference>
<feature type="region of interest" description="Disordered" evidence="4">
    <location>
        <begin position="246"/>
        <end position="266"/>
    </location>
</feature>
<organism evidence="8 9">
    <name type="scientific">Ideonella livida</name>
    <dbReference type="NCBI Taxonomy" id="2707176"/>
    <lineage>
        <taxon>Bacteria</taxon>
        <taxon>Pseudomonadati</taxon>
        <taxon>Pseudomonadota</taxon>
        <taxon>Betaproteobacteria</taxon>
        <taxon>Burkholderiales</taxon>
        <taxon>Sphaerotilaceae</taxon>
        <taxon>Ideonella</taxon>
    </lineage>
</organism>
<accession>A0A7C9PHQ5</accession>
<dbReference type="Pfam" id="PF03717">
    <property type="entry name" value="PBP_dimer"/>
    <property type="match status" value="1"/>
</dbReference>
<dbReference type="InterPro" id="IPR012338">
    <property type="entry name" value="Beta-lactam/transpept-like"/>
</dbReference>
<dbReference type="Gene3D" id="3.30.450.330">
    <property type="match status" value="1"/>
</dbReference>
<dbReference type="SUPFAM" id="SSF56601">
    <property type="entry name" value="beta-lactamase/transpeptidase-like"/>
    <property type="match status" value="1"/>
</dbReference>
<dbReference type="SUPFAM" id="SSF56519">
    <property type="entry name" value="Penicillin binding protein dimerisation domain"/>
    <property type="match status" value="1"/>
</dbReference>
<dbReference type="RefSeq" id="WP_163458128.1">
    <property type="nucleotide sequence ID" value="NZ_JAAGOH010000016.1"/>
</dbReference>